<evidence type="ECO:0000256" key="2">
    <source>
        <dbReference type="SAM" id="SignalP"/>
    </source>
</evidence>
<dbReference type="AlphaFoldDB" id="A0A507FJ48"/>
<dbReference type="EMBL" id="QEAP01000070">
    <property type="protein sequence ID" value="TPX75740.1"/>
    <property type="molecule type" value="Genomic_DNA"/>
</dbReference>
<feature type="compositionally biased region" description="Low complexity" evidence="1">
    <location>
        <begin position="801"/>
        <end position="819"/>
    </location>
</feature>
<keyword evidence="2" id="KW-0732">Signal</keyword>
<reference evidence="3 4" key="1">
    <citation type="journal article" date="2019" name="Sci. Rep.">
        <title>Comparative genomics of chytrid fungi reveal insights into the obligate biotrophic and pathogenic lifestyle of Synchytrium endobioticum.</title>
        <authorList>
            <person name="van de Vossenberg B.T.L.H."/>
            <person name="Warris S."/>
            <person name="Nguyen H.D.T."/>
            <person name="van Gent-Pelzer M.P.E."/>
            <person name="Joly D.L."/>
            <person name="van de Geest H.C."/>
            <person name="Bonants P.J.M."/>
            <person name="Smith D.S."/>
            <person name="Levesque C.A."/>
            <person name="van der Lee T.A.J."/>
        </authorList>
    </citation>
    <scope>NUCLEOTIDE SEQUENCE [LARGE SCALE GENOMIC DNA]</scope>
    <source>
        <strain evidence="3 4">CBS 675.73</strain>
    </source>
</reference>
<feature type="region of interest" description="Disordered" evidence="1">
    <location>
        <begin position="744"/>
        <end position="819"/>
    </location>
</feature>
<feature type="chain" id="PRO_5021416994" evidence="2">
    <location>
        <begin position="18"/>
        <end position="890"/>
    </location>
</feature>
<gene>
    <name evidence="3" type="ORF">CcCBS67573_g02992</name>
</gene>
<accession>A0A507FJ48</accession>
<feature type="signal peptide" evidence="2">
    <location>
        <begin position="1"/>
        <end position="17"/>
    </location>
</feature>
<sequence length="890" mass="92080">MTLILLLALFSSVLVHAFPAPSALPVVPTTADDSEWEWVDVVVSTPCTTTSASSSTTTLSNAATTFSKPPRFSRSSSISPLGGNCGGFMANSPRCAEGLICVYSHSPDLPGTCQRPIYHQIGESCGGRSFNPPICATGLVCVTDDEEVPHSIGTCQIESASIETTESSIVTTSTTSTTTLTTSTATTTTSTTTASTSTTTTATTATTTTTTLTATSTTSSTTTSTTTLLQPDVNDIDEPCGGFIANPPICKPGLICVRMSLNPDLPGHCVLPPSETQTTLQSTASLNEPAPPTSNIATVSKTATSSPAASETTLFNANSPDVPNTLLSSLKPQLFQIVTGTPAHVGSFKDGCIDVFEFVPVSAESFQVAFLDVPGRNCGPRDATARFRRYFSRGKISLQADFVDAGFEFRVGYDAVTGGLERRQALNTVEKPWSFLYSFNSAAESETEVETGQTPTPTVLTLPTEETETVETSTIMIETTTTAQGQVGQTCGGGTQFAVECAKGLQCVVQEPQMPGKTGVCQTISTISSSTTPSAVATSTSMSVDLGNGIGSECGEDAAFGRECDSGLECVVSPPYAPGKFGTCQVIRLIEGSETATVADESTTTSISASHSTTLPIEITSTFMPQMSTTTSSEAYGPIGYVCGGNLEFALACQPGLECLVEPPYFPGKTGLCQPPITPSHGEETETEPATEMASTETVELTTSFLPVKVNGINGTCGGFIANAPVCADGLICVRNRRIPDMPGRCQLVTSSTEGPTEVVPPAETLTESPQSTASETSSAATLPSSSTPAVATLSPTEQQPPTAGSKSASTTPTPTASVAQTSLPLITETSSSSNMCPVVEPVTVYITKEVHDFVTIHDVVTVTVTVDGKAEATSSVEAAQATDLGSGVV</sequence>
<evidence type="ECO:0000313" key="4">
    <source>
        <dbReference type="Proteomes" id="UP000320333"/>
    </source>
</evidence>
<organism evidence="3 4">
    <name type="scientific">Chytriomyces confervae</name>
    <dbReference type="NCBI Taxonomy" id="246404"/>
    <lineage>
        <taxon>Eukaryota</taxon>
        <taxon>Fungi</taxon>
        <taxon>Fungi incertae sedis</taxon>
        <taxon>Chytridiomycota</taxon>
        <taxon>Chytridiomycota incertae sedis</taxon>
        <taxon>Chytridiomycetes</taxon>
        <taxon>Chytridiales</taxon>
        <taxon>Chytriomycetaceae</taxon>
        <taxon>Chytriomyces</taxon>
    </lineage>
</organism>
<dbReference type="Proteomes" id="UP000320333">
    <property type="component" value="Unassembled WGS sequence"/>
</dbReference>
<proteinExistence type="predicted"/>
<evidence type="ECO:0000313" key="3">
    <source>
        <dbReference type="EMBL" id="TPX75740.1"/>
    </source>
</evidence>
<feature type="region of interest" description="Disordered" evidence="1">
    <location>
        <begin position="171"/>
        <end position="200"/>
    </location>
</feature>
<keyword evidence="4" id="KW-1185">Reference proteome</keyword>
<name>A0A507FJ48_9FUNG</name>
<comment type="caution">
    <text evidence="3">The sequence shown here is derived from an EMBL/GenBank/DDBJ whole genome shotgun (WGS) entry which is preliminary data.</text>
</comment>
<feature type="compositionally biased region" description="Low complexity" evidence="1">
    <location>
        <begin position="769"/>
        <end position="793"/>
    </location>
</feature>
<evidence type="ECO:0000256" key="1">
    <source>
        <dbReference type="SAM" id="MobiDB-lite"/>
    </source>
</evidence>
<protein>
    <submittedName>
        <fullName evidence="3">Uncharacterized protein</fullName>
    </submittedName>
</protein>
<dbReference type="OrthoDB" id="2142769at2759"/>